<name>A0AAX2RAJ2_BURCE</name>
<dbReference type="RefSeq" id="WP_134257977.1">
    <property type="nucleotide sequence ID" value="NZ_CAJMXL010000020.1"/>
</dbReference>
<evidence type="ECO:0000313" key="1">
    <source>
        <dbReference type="EMBL" id="TEU32749.1"/>
    </source>
</evidence>
<sequence>MILAGGCRRKLARLETDQALFQYATVSVPDSADGVFAGKTPDNVVPNGTDLDTARAEDASWPDTVYPAPAIRSRAFRAIASAASVSKKYVSYLR</sequence>
<proteinExistence type="predicted"/>
<reference evidence="1 2" key="1">
    <citation type="submission" date="2019-03" db="EMBL/GenBank/DDBJ databases">
        <title>Burkholderia cepacia outbreak.</title>
        <authorList>
            <person name="Farzana R."/>
            <person name="Walsh T.R."/>
        </authorList>
    </citation>
    <scope>NUCLEOTIDE SEQUENCE [LARGE SCALE GENOMIC DNA]</scope>
    <source>
        <strain evidence="2">d13</strain>
    </source>
</reference>
<dbReference type="AlphaFoldDB" id="A0AAX2RAJ2"/>
<protein>
    <submittedName>
        <fullName evidence="1">Uncharacterized protein</fullName>
    </submittedName>
</protein>
<accession>A0AAX2RAJ2</accession>
<organism evidence="1 2">
    <name type="scientific">Burkholderia cepacia</name>
    <name type="common">Pseudomonas cepacia</name>
    <dbReference type="NCBI Taxonomy" id="292"/>
    <lineage>
        <taxon>Bacteria</taxon>
        <taxon>Pseudomonadati</taxon>
        <taxon>Pseudomonadota</taxon>
        <taxon>Betaproteobacteria</taxon>
        <taxon>Burkholderiales</taxon>
        <taxon>Burkholderiaceae</taxon>
        <taxon>Burkholderia</taxon>
        <taxon>Burkholderia cepacia complex</taxon>
    </lineage>
</organism>
<evidence type="ECO:0000313" key="2">
    <source>
        <dbReference type="Proteomes" id="UP000298234"/>
    </source>
</evidence>
<dbReference type="Proteomes" id="UP000298234">
    <property type="component" value="Unassembled WGS sequence"/>
</dbReference>
<dbReference type="EMBL" id="SNSQ01000095">
    <property type="protein sequence ID" value="TEU32749.1"/>
    <property type="molecule type" value="Genomic_DNA"/>
</dbReference>
<comment type="caution">
    <text evidence="1">The sequence shown here is derived from an EMBL/GenBank/DDBJ whole genome shotgun (WGS) entry which is preliminary data.</text>
</comment>
<gene>
    <name evidence="1" type="ORF">E3D37_42415</name>
</gene>